<keyword evidence="1" id="KW-0472">Membrane</keyword>
<evidence type="ECO:0000313" key="2">
    <source>
        <dbReference type="EMBL" id="SAL53788.1"/>
    </source>
</evidence>
<dbReference type="Proteomes" id="UP000054683">
    <property type="component" value="Unassembled WGS sequence"/>
</dbReference>
<gene>
    <name evidence="2" type="ORF">AWB69_05686</name>
</gene>
<name>A0A158IB42_9BURK</name>
<protein>
    <submittedName>
        <fullName evidence="2">Uncharacterized protein</fullName>
    </submittedName>
</protein>
<sequence length="67" mass="7588">MHSDLFMGHTNELIATLKYFPHSILLIVSTCMIVLIAGFCLLLKISFNLDKPSSNVVKDSLRQRPKQ</sequence>
<evidence type="ECO:0000256" key="1">
    <source>
        <dbReference type="SAM" id="Phobius"/>
    </source>
</evidence>
<keyword evidence="1" id="KW-1133">Transmembrane helix</keyword>
<keyword evidence="1" id="KW-0812">Transmembrane</keyword>
<dbReference type="EMBL" id="FCOK02000046">
    <property type="protein sequence ID" value="SAL53788.1"/>
    <property type="molecule type" value="Genomic_DNA"/>
</dbReference>
<feature type="transmembrane region" description="Helical" evidence="1">
    <location>
        <begin position="20"/>
        <end position="43"/>
    </location>
</feature>
<proteinExistence type="predicted"/>
<accession>A0A158IB42</accession>
<evidence type="ECO:0000313" key="3">
    <source>
        <dbReference type="Proteomes" id="UP000054683"/>
    </source>
</evidence>
<dbReference type="AlphaFoldDB" id="A0A158IB42"/>
<reference evidence="2 3" key="1">
    <citation type="submission" date="2016-01" db="EMBL/GenBank/DDBJ databases">
        <authorList>
            <person name="Oliw E.H."/>
        </authorList>
    </citation>
    <scope>NUCLEOTIDE SEQUENCE [LARGE SCALE GENOMIC DNA]</scope>
    <source>
        <strain evidence="2">LMG 27134</strain>
    </source>
</reference>
<organism evidence="2 3">
    <name type="scientific">Caballeronia udeis</name>
    <dbReference type="NCBI Taxonomy" id="1232866"/>
    <lineage>
        <taxon>Bacteria</taxon>
        <taxon>Pseudomonadati</taxon>
        <taxon>Pseudomonadota</taxon>
        <taxon>Betaproteobacteria</taxon>
        <taxon>Burkholderiales</taxon>
        <taxon>Burkholderiaceae</taxon>
        <taxon>Caballeronia</taxon>
    </lineage>
</organism>